<protein>
    <recommendedName>
        <fullName evidence="2">DUF7580 domain-containing protein</fullName>
    </recommendedName>
</protein>
<dbReference type="HOGENOM" id="CLU_026305_0_0_1"/>
<dbReference type="STRING" id="498257.G2WZJ7"/>
<dbReference type="PANTHER" id="PTHR35186">
    <property type="entry name" value="ANK_REP_REGION DOMAIN-CONTAINING PROTEIN"/>
    <property type="match status" value="1"/>
</dbReference>
<accession>G2WZJ7</accession>
<evidence type="ECO:0000259" key="2">
    <source>
        <dbReference type="Pfam" id="PF24476"/>
    </source>
</evidence>
<evidence type="ECO:0000313" key="3">
    <source>
        <dbReference type="EMBL" id="EGY21999.1"/>
    </source>
</evidence>
<reference evidence="3 4" key="1">
    <citation type="submission" date="2008-03" db="EMBL/GenBank/DDBJ databases">
        <title>The Genome Sequence of Verticillium dahliae VdLs.17.</title>
        <authorList>
            <consortium name="The Broad Institute Genome Sequencing Platform"/>
            <person name="Ma L.-J.J."/>
            <person name="Klosterman S.J."/>
            <person name="Subbarao K."/>
            <person name="Dobinson K."/>
            <person name="Veronese P."/>
            <person name="Kang S."/>
            <person name="Gold S.E."/>
            <person name="Young S."/>
            <person name="Jaffe D."/>
            <person name="Gnerre S."/>
            <person name="Berlin A."/>
            <person name="Heiman D."/>
            <person name="Hepburn T."/>
            <person name="Sykes S."/>
            <person name="Alvarado L."/>
            <person name="Kodira C.D."/>
            <person name="Lander E."/>
            <person name="Galagan J."/>
            <person name="Nusbaum C."/>
            <person name="Birren B."/>
        </authorList>
    </citation>
    <scope>NUCLEOTIDE SEQUENCE [LARGE SCALE GENOMIC DNA]</scope>
    <source>
        <strain evidence="4">VdLs.17 / ATCC MYA-4575 / FGSC 10137</strain>
    </source>
</reference>
<dbReference type="KEGG" id="vda:VDAG_03439"/>
<gene>
    <name evidence="3" type="ORF">VDAG_03439</name>
</gene>
<dbReference type="OMA" id="RECYEAR"/>
<evidence type="ECO:0000313" key="4">
    <source>
        <dbReference type="Proteomes" id="UP000001611"/>
    </source>
</evidence>
<feature type="domain" description="DUF7580" evidence="2">
    <location>
        <begin position="412"/>
        <end position="591"/>
    </location>
</feature>
<dbReference type="AlphaFoldDB" id="G2WZJ7"/>
<sequence>MLELAIGIVPLVGLVITSYKAVARNLKTYRHYSKKLKRFQVALSVQCSVFENECHLLLRLVLPNDDAIDEMIADPDHERWADPGLDDAIAQWLGKSLEAYKGSVEASHEALCELEEQLRGFNVVHGLQQKGERMKDTLRRLRRVQDGVKVVINEKNYISALDELKQSTEGLTALREQIAELDKLKTAVQIKTKRPPAGEWARLLRIRRASKALHDALAGAWNCSQEGHMRHLVKLFIETDLVDDEIQMDIAIVCHTQVRNTLYATLVELEVRSQNLEWIESPQIPAMMPPADGEIQRPSKRLKTVKVTETTVTSSSPCLGSAKGAFRRSKKATCRSSCDLRASKDVCMELTSKSPPASGQDSSACLGHLDIESEAGYRHSFYPGFQQSICRKANRDPVPISQVFEPTAAKYVTMLDRLKLARSLVSAVLKFHSTPWLRDMWQLQDLSIFPTDNDDLTRSLNTLHVGVGFARRHAQRQAPESMEGVLCPEDLASGQMGEHEESLCSIDNKALFSLGVALLQIDRWVRLNVETPDDVVEIRKLSRRRFALGPQYGKITQKCLRCDFGHGDDLSKPRLQEAVYGSLVGVLEKMISSLDLNDDEDES</sequence>
<dbReference type="GeneID" id="20704902"/>
<organism evidence="3 4">
    <name type="scientific">Verticillium dahliae (strain VdLs.17 / ATCC MYA-4575 / FGSC 10137)</name>
    <name type="common">Verticillium wilt</name>
    <dbReference type="NCBI Taxonomy" id="498257"/>
    <lineage>
        <taxon>Eukaryota</taxon>
        <taxon>Fungi</taxon>
        <taxon>Dikarya</taxon>
        <taxon>Ascomycota</taxon>
        <taxon>Pezizomycotina</taxon>
        <taxon>Sordariomycetes</taxon>
        <taxon>Hypocreomycetidae</taxon>
        <taxon>Glomerellales</taxon>
        <taxon>Plectosphaerellaceae</taxon>
        <taxon>Verticillium</taxon>
    </lineage>
</organism>
<dbReference type="InterPro" id="IPR056002">
    <property type="entry name" value="DUF7580"/>
</dbReference>
<name>G2WZJ7_VERDV</name>
<dbReference type="PANTHER" id="PTHR35186:SF4">
    <property type="entry name" value="PRION-INHIBITION AND PROPAGATION HELO DOMAIN-CONTAINING PROTEIN"/>
    <property type="match status" value="1"/>
</dbReference>
<keyword evidence="4" id="KW-1185">Reference proteome</keyword>
<dbReference type="RefSeq" id="XP_009655599.1">
    <property type="nucleotide sequence ID" value="XM_009657304.1"/>
</dbReference>
<dbReference type="EMBL" id="DS572699">
    <property type="protein sequence ID" value="EGY21999.1"/>
    <property type="molecule type" value="Genomic_DNA"/>
</dbReference>
<dbReference type="eggNOG" id="ENOG502SJG1">
    <property type="taxonomic scope" value="Eukaryota"/>
</dbReference>
<dbReference type="Pfam" id="PF24476">
    <property type="entry name" value="DUF7580"/>
    <property type="match status" value="1"/>
</dbReference>
<proteinExistence type="predicted"/>
<keyword evidence="1" id="KW-0175">Coiled coil</keyword>
<evidence type="ECO:0000256" key="1">
    <source>
        <dbReference type="SAM" id="Coils"/>
    </source>
</evidence>
<dbReference type="InParanoid" id="G2WZJ7"/>
<feature type="coiled-coil region" evidence="1">
    <location>
        <begin position="164"/>
        <end position="191"/>
    </location>
</feature>
<dbReference type="OrthoDB" id="5331891at2759"/>
<dbReference type="Proteomes" id="UP000001611">
    <property type="component" value="Chromosome 6"/>
</dbReference>